<evidence type="ECO:0000313" key="4">
    <source>
        <dbReference type="Proteomes" id="UP000248326"/>
    </source>
</evidence>
<dbReference type="RefSeq" id="WP_170131072.1">
    <property type="nucleotide sequence ID" value="NZ_QJSX01000012.1"/>
</dbReference>
<proteinExistence type="predicted"/>
<organism evidence="3 4">
    <name type="scientific">Deinococcus yavapaiensis KR-236</name>
    <dbReference type="NCBI Taxonomy" id="694435"/>
    <lineage>
        <taxon>Bacteria</taxon>
        <taxon>Thermotogati</taxon>
        <taxon>Deinococcota</taxon>
        <taxon>Deinococci</taxon>
        <taxon>Deinococcales</taxon>
        <taxon>Deinococcaceae</taxon>
        <taxon>Deinococcus</taxon>
    </lineage>
</organism>
<name>A0A318S949_9DEIO</name>
<dbReference type="GO" id="GO:0000160">
    <property type="term" value="P:phosphorelay signal transduction system"/>
    <property type="evidence" value="ECO:0007669"/>
    <property type="project" value="InterPro"/>
</dbReference>
<sequence>MNGETEAALGSPVVLVVDDNAADVDLTHEALADARPDVEMHEAATGSDALAFLRGPDGARVRLVLLDLNLPRVHGFDVLSALRALPELRALPVVVMTTSDADDDARRAAALAANAFLRKPIGFVEYSAMVRALLARWLPLVES</sequence>
<dbReference type="Pfam" id="PF00072">
    <property type="entry name" value="Response_reg"/>
    <property type="match status" value="1"/>
</dbReference>
<protein>
    <submittedName>
        <fullName evidence="3">Response regulator receiver domain-containing protein</fullName>
    </submittedName>
</protein>
<dbReference type="EMBL" id="QJSX01000012">
    <property type="protein sequence ID" value="PYE52727.1"/>
    <property type="molecule type" value="Genomic_DNA"/>
</dbReference>
<dbReference type="InterPro" id="IPR001789">
    <property type="entry name" value="Sig_transdc_resp-reg_receiver"/>
</dbReference>
<keyword evidence="4" id="KW-1185">Reference proteome</keyword>
<dbReference type="PANTHER" id="PTHR44520:SF2">
    <property type="entry name" value="RESPONSE REGULATOR RCP1"/>
    <property type="match status" value="1"/>
</dbReference>
<evidence type="ECO:0000313" key="3">
    <source>
        <dbReference type="EMBL" id="PYE52727.1"/>
    </source>
</evidence>
<dbReference type="PROSITE" id="PS50110">
    <property type="entry name" value="RESPONSE_REGULATORY"/>
    <property type="match status" value="1"/>
</dbReference>
<accession>A0A318S949</accession>
<dbReference type="InterPro" id="IPR052893">
    <property type="entry name" value="TCS_response_regulator"/>
</dbReference>
<comment type="caution">
    <text evidence="3">The sequence shown here is derived from an EMBL/GenBank/DDBJ whole genome shotgun (WGS) entry which is preliminary data.</text>
</comment>
<dbReference type="AlphaFoldDB" id="A0A318S949"/>
<reference evidence="3 4" key="1">
    <citation type="submission" date="2018-06" db="EMBL/GenBank/DDBJ databases">
        <title>Genomic Encyclopedia of Type Strains, Phase IV (KMG-IV): sequencing the most valuable type-strain genomes for metagenomic binning, comparative biology and taxonomic classification.</title>
        <authorList>
            <person name="Goeker M."/>
        </authorList>
    </citation>
    <scope>NUCLEOTIDE SEQUENCE [LARGE SCALE GENOMIC DNA]</scope>
    <source>
        <strain evidence="3 4">DSM 18048</strain>
    </source>
</reference>
<feature type="domain" description="Response regulatory" evidence="2">
    <location>
        <begin position="13"/>
        <end position="134"/>
    </location>
</feature>
<dbReference type="Gene3D" id="3.40.50.2300">
    <property type="match status" value="1"/>
</dbReference>
<dbReference type="Proteomes" id="UP000248326">
    <property type="component" value="Unassembled WGS sequence"/>
</dbReference>
<gene>
    <name evidence="3" type="ORF">DES52_11248</name>
</gene>
<evidence type="ECO:0000256" key="1">
    <source>
        <dbReference type="PROSITE-ProRule" id="PRU00169"/>
    </source>
</evidence>
<dbReference type="PANTHER" id="PTHR44520">
    <property type="entry name" value="RESPONSE REGULATOR RCP1-RELATED"/>
    <property type="match status" value="1"/>
</dbReference>
<keyword evidence="1" id="KW-0597">Phosphoprotein</keyword>
<dbReference type="SMART" id="SM00448">
    <property type="entry name" value="REC"/>
    <property type="match status" value="1"/>
</dbReference>
<dbReference type="SUPFAM" id="SSF52172">
    <property type="entry name" value="CheY-like"/>
    <property type="match status" value="1"/>
</dbReference>
<dbReference type="InterPro" id="IPR011006">
    <property type="entry name" value="CheY-like_superfamily"/>
</dbReference>
<feature type="modified residue" description="4-aspartylphosphate" evidence="1">
    <location>
        <position position="67"/>
    </location>
</feature>
<evidence type="ECO:0000259" key="2">
    <source>
        <dbReference type="PROSITE" id="PS50110"/>
    </source>
</evidence>